<dbReference type="SUPFAM" id="SSF52980">
    <property type="entry name" value="Restriction endonuclease-like"/>
    <property type="match status" value="1"/>
</dbReference>
<accession>A0A1D9FXG4</accession>
<dbReference type="Pfam" id="PF08814">
    <property type="entry name" value="XisH"/>
    <property type="match status" value="1"/>
</dbReference>
<dbReference type="Gene3D" id="3.40.1350.10">
    <property type="match status" value="1"/>
</dbReference>
<protein>
    <submittedName>
        <fullName evidence="1">XisH family protein</fullName>
    </submittedName>
</protein>
<name>A0A1D9FXG4_MOOP1</name>
<dbReference type="GO" id="GO:0003676">
    <property type="term" value="F:nucleic acid binding"/>
    <property type="evidence" value="ECO:0007669"/>
    <property type="project" value="InterPro"/>
</dbReference>
<proteinExistence type="predicted"/>
<reference evidence="2" key="1">
    <citation type="submission" date="2016-10" db="EMBL/GenBank/DDBJ databases">
        <title>Comparative genomics uncovers the prolific and rare metabolic potential of the cyanobacterial genus Moorea.</title>
        <authorList>
            <person name="Leao T."/>
            <person name="Castelao G."/>
            <person name="Korobeynikov A."/>
            <person name="Monroe E.A."/>
            <person name="Podell S."/>
            <person name="Glukhov E."/>
            <person name="Allen E."/>
            <person name="Gerwick W.H."/>
            <person name="Gerwick L."/>
        </authorList>
    </citation>
    <scope>NUCLEOTIDE SEQUENCE [LARGE SCALE GENOMIC DNA]</scope>
    <source>
        <strain evidence="2">JHB</strain>
    </source>
</reference>
<dbReference type="EMBL" id="CP017708">
    <property type="protein sequence ID" value="AOY79975.1"/>
    <property type="molecule type" value="Genomic_DNA"/>
</dbReference>
<evidence type="ECO:0000313" key="2">
    <source>
        <dbReference type="Proteomes" id="UP000176944"/>
    </source>
</evidence>
<dbReference type="CDD" id="cd22366">
    <property type="entry name" value="XisH-like"/>
    <property type="match status" value="1"/>
</dbReference>
<evidence type="ECO:0000313" key="1">
    <source>
        <dbReference type="EMBL" id="AOY79975.1"/>
    </source>
</evidence>
<sequence length="138" mass="16095">MPAKDIYHHAVRFALVKDGWKILTEDYTLEYGGDRLYVDIAAEKSIAAEKQGRKILVEVKSFLGRSFVNDLEQAVGQYIVYRDILVEKELDFKLYLAITKGTYKNYFQRQLTQMIINRNQVNVLVVDSESEVIEQWID</sequence>
<dbReference type="InterPro" id="IPR011856">
    <property type="entry name" value="tRNA_endonuc-like_dom_sf"/>
</dbReference>
<organism evidence="1 2">
    <name type="scientific">Moorena producens (strain JHB)</name>
    <dbReference type="NCBI Taxonomy" id="1454205"/>
    <lineage>
        <taxon>Bacteria</taxon>
        <taxon>Bacillati</taxon>
        <taxon>Cyanobacteriota</taxon>
        <taxon>Cyanophyceae</taxon>
        <taxon>Coleofasciculales</taxon>
        <taxon>Coleofasciculaceae</taxon>
        <taxon>Moorena</taxon>
    </lineage>
</organism>
<dbReference type="Proteomes" id="UP000176944">
    <property type="component" value="Chromosome"/>
</dbReference>
<gene>
    <name evidence="1" type="ORF">BJP36_08605</name>
</gene>
<dbReference type="AlphaFoldDB" id="A0A1D9FXG4"/>
<dbReference type="InterPro" id="IPR011335">
    <property type="entry name" value="Restrct_endonuc-II-like"/>
</dbReference>
<dbReference type="InterPro" id="IPR014919">
    <property type="entry name" value="XisH"/>
</dbReference>